<accession>A0A1H3ARW1</accession>
<feature type="binding site" evidence="3">
    <location>
        <position position="139"/>
    </location>
    <ligand>
        <name>a divalent metal cation</name>
        <dbReference type="ChEBI" id="CHEBI:60240"/>
    </ligand>
</feature>
<dbReference type="AlphaFoldDB" id="A0A1H3ARW1"/>
<dbReference type="RefSeq" id="WP_091741812.1">
    <property type="nucleotide sequence ID" value="NZ_FNNQ01000014.1"/>
</dbReference>
<dbReference type="GO" id="GO:0046872">
    <property type="term" value="F:metal ion binding"/>
    <property type="evidence" value="ECO:0007669"/>
    <property type="project" value="UniProtKB-KW"/>
</dbReference>
<name>A0A1H3ARW1_9BACL</name>
<gene>
    <name evidence="4" type="ORF">SAMN05444487_11431</name>
</gene>
<feature type="binding site" evidence="3">
    <location>
        <position position="48"/>
    </location>
    <ligand>
        <name>a divalent metal cation</name>
        <dbReference type="ChEBI" id="CHEBI:60240"/>
    </ligand>
</feature>
<evidence type="ECO:0000256" key="3">
    <source>
        <dbReference type="PIRSR" id="PIRSR607837-1"/>
    </source>
</evidence>
<dbReference type="SUPFAM" id="SSF109854">
    <property type="entry name" value="DinB/YfiT-like putative metalloenzymes"/>
    <property type="match status" value="1"/>
</dbReference>
<feature type="binding site" evidence="3">
    <location>
        <position position="135"/>
    </location>
    <ligand>
        <name>a divalent metal cation</name>
        <dbReference type="ChEBI" id="CHEBI:60240"/>
    </ligand>
</feature>
<reference evidence="4 5" key="1">
    <citation type="submission" date="2016-10" db="EMBL/GenBank/DDBJ databases">
        <authorList>
            <person name="de Groot N.N."/>
        </authorList>
    </citation>
    <scope>NUCLEOTIDE SEQUENCE [LARGE SCALE GENOMIC DNA]</scope>
    <source>
        <strain evidence="4 5">DSM 45610</strain>
    </source>
</reference>
<comment type="similarity">
    <text evidence="1">Belongs to the DinB family.</text>
</comment>
<organism evidence="4 5">
    <name type="scientific">Marininema mesophilum</name>
    <dbReference type="NCBI Taxonomy" id="1048340"/>
    <lineage>
        <taxon>Bacteria</taxon>
        <taxon>Bacillati</taxon>
        <taxon>Bacillota</taxon>
        <taxon>Bacilli</taxon>
        <taxon>Bacillales</taxon>
        <taxon>Thermoactinomycetaceae</taxon>
        <taxon>Marininema</taxon>
    </lineage>
</organism>
<dbReference type="OrthoDB" id="9811413at2"/>
<dbReference type="InterPro" id="IPR034660">
    <property type="entry name" value="DinB/YfiT-like"/>
</dbReference>
<dbReference type="Proteomes" id="UP000198534">
    <property type="component" value="Unassembled WGS sequence"/>
</dbReference>
<dbReference type="InterPro" id="IPR007837">
    <property type="entry name" value="DinB"/>
</dbReference>
<dbReference type="PANTHER" id="PTHR37302">
    <property type="entry name" value="SLR1116 PROTEIN"/>
    <property type="match status" value="1"/>
</dbReference>
<keyword evidence="2 3" id="KW-0479">Metal-binding</keyword>
<dbReference type="EMBL" id="FNNQ01000014">
    <property type="protein sequence ID" value="SDX32345.1"/>
    <property type="molecule type" value="Genomic_DNA"/>
</dbReference>
<sequence length="170" mass="19781">MRHPALDQYDYHVWANERLMAKLHDLPEEICTKEVESVFPTILAVIEHLYITDQIWLRAMQGDTFEQIEKFAEDLRGKIEGKSLGELGELFKTVSEEYHRFIAGEDLDRTLILKHPSFGEVEMSLALMVYHVVNHGTYHRGNIAAMLRQLGQASVPTDYVYYYFEKCAVR</sequence>
<evidence type="ECO:0000256" key="1">
    <source>
        <dbReference type="ARBA" id="ARBA00008635"/>
    </source>
</evidence>
<dbReference type="Pfam" id="PF05163">
    <property type="entry name" value="DinB"/>
    <property type="match status" value="1"/>
</dbReference>
<evidence type="ECO:0000313" key="4">
    <source>
        <dbReference type="EMBL" id="SDX32345.1"/>
    </source>
</evidence>
<dbReference type="PANTHER" id="PTHR37302:SF1">
    <property type="entry name" value="PROTEIN DINB"/>
    <property type="match status" value="1"/>
</dbReference>
<proteinExistence type="inferred from homology"/>
<evidence type="ECO:0000313" key="5">
    <source>
        <dbReference type="Proteomes" id="UP000198534"/>
    </source>
</evidence>
<keyword evidence="5" id="KW-1185">Reference proteome</keyword>
<evidence type="ECO:0000256" key="2">
    <source>
        <dbReference type="ARBA" id="ARBA00022723"/>
    </source>
</evidence>
<dbReference type="Gene3D" id="1.20.120.450">
    <property type="entry name" value="dinb family like domain"/>
    <property type="match status" value="1"/>
</dbReference>
<dbReference type="STRING" id="1048340.SAMN05444487_11431"/>
<protein>
    <submittedName>
        <fullName evidence="4">Uncharacterized damage-inducible protein DinB (Forms a four-helix bundle)</fullName>
    </submittedName>
</protein>